<evidence type="ECO:0000256" key="12">
    <source>
        <dbReference type="ARBA" id="ARBA00046112"/>
    </source>
</evidence>
<evidence type="ECO:0000256" key="9">
    <source>
        <dbReference type="ARBA" id="ARBA00042702"/>
    </source>
</evidence>
<evidence type="ECO:0000313" key="18">
    <source>
        <dbReference type="Proteomes" id="UP000515154"/>
    </source>
</evidence>
<gene>
    <name evidence="19" type="primary">LOC115230274</name>
</gene>
<evidence type="ECO:0000256" key="16">
    <source>
        <dbReference type="ARBA" id="ARBA00048890"/>
    </source>
</evidence>
<evidence type="ECO:0000256" key="13">
    <source>
        <dbReference type="ARBA" id="ARBA00047385"/>
    </source>
</evidence>
<evidence type="ECO:0000256" key="5">
    <source>
        <dbReference type="ARBA" id="ARBA00039120"/>
    </source>
</evidence>
<keyword evidence="18" id="KW-1185">Reference proteome</keyword>
<comment type="catalytic activity">
    <reaction evidence="14">
        <text>N-terminal L-methionyl-L-asparaginyl-[protein] + acetyl-CoA = N-terminal N(alpha)-acetyl-L-methionyl-L-asparaginyl-[protein] + CoA + H(+)</text>
        <dbReference type="Rhea" id="RHEA:50484"/>
        <dbReference type="Rhea" id="RHEA-COMP:12694"/>
        <dbReference type="Rhea" id="RHEA-COMP:12695"/>
        <dbReference type="ChEBI" id="CHEBI:15378"/>
        <dbReference type="ChEBI" id="CHEBI:57287"/>
        <dbReference type="ChEBI" id="CHEBI:57288"/>
        <dbReference type="ChEBI" id="CHEBI:133356"/>
        <dbReference type="ChEBI" id="CHEBI:133358"/>
        <dbReference type="EC" id="2.3.1.254"/>
    </reaction>
</comment>
<dbReference type="Pfam" id="PF00583">
    <property type="entry name" value="Acetyltransf_1"/>
    <property type="match status" value="1"/>
</dbReference>
<dbReference type="PANTHER" id="PTHR45910:SF1">
    <property type="entry name" value="N-ALPHA-ACETYLTRANSFERASE 20"/>
    <property type="match status" value="1"/>
</dbReference>
<dbReference type="PANTHER" id="PTHR45910">
    <property type="entry name" value="N-ALPHA-ACETYLTRANSFERASE 20"/>
    <property type="match status" value="1"/>
</dbReference>
<dbReference type="InterPro" id="IPR016181">
    <property type="entry name" value="Acyl_CoA_acyltransferase"/>
</dbReference>
<comment type="function">
    <text evidence="12">Catalytic subunit of the NatB complex which catalyzes acetylation of the N-terminal methionine residues of peptides beginning with Met-Asp, Met-Glu, Met-Asn and Met-Gln. Proteins with cell cycle functions are overrepresented in the pool of NatB substrates. Required for maintaining the structure and function of actomyosin fibers and for proper cellular migration.</text>
</comment>
<evidence type="ECO:0000256" key="14">
    <source>
        <dbReference type="ARBA" id="ARBA00047402"/>
    </source>
</evidence>
<sequence>MSGQIVGYVIGKDEGDSDYHGHVTAISVDPEYRKCGIAKKLMKHLEDISAELSQSNNMQEGVPVCRLVCKKVQFGGPCDVREVGHLSDVDKILIAEDLRNGLSQRLIAVKYKI</sequence>
<dbReference type="SUPFAM" id="SSF55729">
    <property type="entry name" value="Acyl-CoA N-acyltransferases (Nat)"/>
    <property type="match status" value="1"/>
</dbReference>
<dbReference type="KEGG" id="osn:115230274"/>
<evidence type="ECO:0000256" key="10">
    <source>
        <dbReference type="ARBA" id="ARBA00042723"/>
    </source>
</evidence>
<dbReference type="GO" id="GO:0120518">
    <property type="term" value="F:protein N-terminal-methionine acetyltransferase activity"/>
    <property type="evidence" value="ECO:0007669"/>
    <property type="project" value="UniProtKB-EC"/>
</dbReference>
<dbReference type="Proteomes" id="UP000515154">
    <property type="component" value="Unplaced"/>
</dbReference>
<organism evidence="18 19">
    <name type="scientific">Octopus sinensis</name>
    <name type="common">East Asian common octopus</name>
    <dbReference type="NCBI Taxonomy" id="2607531"/>
    <lineage>
        <taxon>Eukaryota</taxon>
        <taxon>Metazoa</taxon>
        <taxon>Spiralia</taxon>
        <taxon>Lophotrochozoa</taxon>
        <taxon>Mollusca</taxon>
        <taxon>Cephalopoda</taxon>
        <taxon>Coleoidea</taxon>
        <taxon>Octopodiformes</taxon>
        <taxon>Octopoda</taxon>
        <taxon>Incirrata</taxon>
        <taxon>Octopodidae</taxon>
        <taxon>Octopus</taxon>
    </lineage>
</organism>
<comment type="catalytic activity">
    <reaction evidence="15">
        <text>N-terminal L-methionyl-L-glutaminyl-[protein] + acetyl-CoA = N-terminal N(alpha)-acetyl-L-methionyl-L-glutaminyl-[protein] + CoA + H(+)</text>
        <dbReference type="Rhea" id="RHEA:50492"/>
        <dbReference type="Rhea" id="RHEA-COMP:12698"/>
        <dbReference type="Rhea" id="RHEA-COMP:12699"/>
        <dbReference type="ChEBI" id="CHEBI:15378"/>
        <dbReference type="ChEBI" id="CHEBI:57287"/>
        <dbReference type="ChEBI" id="CHEBI:57288"/>
        <dbReference type="ChEBI" id="CHEBI:133361"/>
        <dbReference type="ChEBI" id="CHEBI:133362"/>
        <dbReference type="EC" id="2.3.1.254"/>
    </reaction>
</comment>
<dbReference type="GO" id="GO:0031416">
    <property type="term" value="C:NatB complex"/>
    <property type="evidence" value="ECO:0007669"/>
    <property type="project" value="TreeGrafter"/>
</dbReference>
<evidence type="ECO:0000256" key="4">
    <source>
        <dbReference type="ARBA" id="ARBA00038748"/>
    </source>
</evidence>
<keyword evidence="1" id="KW-0808">Transferase</keyword>
<comment type="subunit">
    <text evidence="4">Component of the N-terminal acetyltransferase B (NatB) complex which is composed of NAA20 and NAA25.</text>
</comment>
<dbReference type="PROSITE" id="PS51186">
    <property type="entry name" value="GNAT"/>
    <property type="match status" value="1"/>
</dbReference>
<evidence type="ECO:0000259" key="17">
    <source>
        <dbReference type="PROSITE" id="PS51186"/>
    </source>
</evidence>
<dbReference type="RefSeq" id="XP_029656339.1">
    <property type="nucleotide sequence ID" value="XM_029800479.1"/>
</dbReference>
<evidence type="ECO:0000256" key="8">
    <source>
        <dbReference type="ARBA" id="ARBA00042295"/>
    </source>
</evidence>
<dbReference type="AlphaFoldDB" id="A0A6P7TVG2"/>
<evidence type="ECO:0000256" key="7">
    <source>
        <dbReference type="ARBA" id="ARBA00041220"/>
    </source>
</evidence>
<evidence type="ECO:0000256" key="3">
    <source>
        <dbReference type="ARBA" id="ARBA00025786"/>
    </source>
</evidence>
<evidence type="ECO:0000256" key="2">
    <source>
        <dbReference type="ARBA" id="ARBA00023315"/>
    </source>
</evidence>
<proteinExistence type="inferred from homology"/>
<comment type="similarity">
    <text evidence="3">Belongs to the acetyltransferase family. ARD1 subfamily.</text>
</comment>
<evidence type="ECO:0000313" key="19">
    <source>
        <dbReference type="RefSeq" id="XP_029656339.1"/>
    </source>
</evidence>
<protein>
    <recommendedName>
        <fullName evidence="6">N-alpha-acetyltransferase 20</fullName>
        <ecNumber evidence="5">2.3.1.254</ecNumber>
    </recommendedName>
    <alternativeName>
        <fullName evidence="10">Methionine N-acetyltransferase</fullName>
    </alternativeName>
    <alternativeName>
        <fullName evidence="7">N-acetyltransferase 5</fullName>
    </alternativeName>
    <alternativeName>
        <fullName evidence="11">N-terminal acetyltransferase B complex catalytic subunit NAA20</fullName>
    </alternativeName>
    <alternativeName>
        <fullName evidence="9">N-terminal acetyltransferase B complex catalytic subunit NAT5</fullName>
    </alternativeName>
    <alternativeName>
        <fullName evidence="8">NatB catalytic subunit</fullName>
    </alternativeName>
</protein>
<dbReference type="InterPro" id="IPR000182">
    <property type="entry name" value="GNAT_dom"/>
</dbReference>
<evidence type="ECO:0000256" key="6">
    <source>
        <dbReference type="ARBA" id="ARBA00039529"/>
    </source>
</evidence>
<dbReference type="Gene3D" id="3.40.630.30">
    <property type="match status" value="1"/>
</dbReference>
<evidence type="ECO:0000256" key="15">
    <source>
        <dbReference type="ARBA" id="ARBA00048177"/>
    </source>
</evidence>
<keyword evidence="2" id="KW-0012">Acyltransferase</keyword>
<reference evidence="19" key="1">
    <citation type="submission" date="2025-08" db="UniProtKB">
        <authorList>
            <consortium name="RefSeq"/>
        </authorList>
    </citation>
    <scope>IDENTIFICATION</scope>
</reference>
<evidence type="ECO:0000256" key="1">
    <source>
        <dbReference type="ARBA" id="ARBA00022679"/>
    </source>
</evidence>
<evidence type="ECO:0000256" key="11">
    <source>
        <dbReference type="ARBA" id="ARBA00042743"/>
    </source>
</evidence>
<dbReference type="CDD" id="cd04301">
    <property type="entry name" value="NAT_SF"/>
    <property type="match status" value="1"/>
</dbReference>
<name>A0A6P7TVG2_9MOLL</name>
<dbReference type="EC" id="2.3.1.254" evidence="5"/>
<dbReference type="InterPro" id="IPR051646">
    <property type="entry name" value="NatB_acetyltransferase_subunit"/>
</dbReference>
<accession>A0A6P7TVG2</accession>
<comment type="catalytic activity">
    <reaction evidence="16">
        <text>N-terminal L-methionyl-L-glutamyl-[protein] + acetyl-CoA = N-terminal N(alpha)-acetyl-L-methionyl-L-glutamyl-[protein] + CoA + H(+)</text>
        <dbReference type="Rhea" id="RHEA:50488"/>
        <dbReference type="Rhea" id="RHEA-COMP:12696"/>
        <dbReference type="Rhea" id="RHEA-COMP:12697"/>
        <dbReference type="ChEBI" id="CHEBI:15378"/>
        <dbReference type="ChEBI" id="CHEBI:57287"/>
        <dbReference type="ChEBI" id="CHEBI:57288"/>
        <dbReference type="ChEBI" id="CHEBI:133359"/>
        <dbReference type="ChEBI" id="CHEBI:133360"/>
        <dbReference type="EC" id="2.3.1.254"/>
    </reaction>
</comment>
<feature type="domain" description="N-acetyltransferase" evidence="17">
    <location>
        <begin position="1"/>
        <end position="99"/>
    </location>
</feature>
<comment type="catalytic activity">
    <reaction evidence="13">
        <text>N-terminal L-methionyl-L-aspartyl-[protein] + acetyl-CoA = N-terminal N(alpha)-acetyl-L-methionyl-L-aspartyl-[protein] + CoA + H(+)</text>
        <dbReference type="Rhea" id="RHEA:50480"/>
        <dbReference type="Rhea" id="RHEA-COMP:12692"/>
        <dbReference type="Rhea" id="RHEA-COMP:12693"/>
        <dbReference type="ChEBI" id="CHEBI:15378"/>
        <dbReference type="ChEBI" id="CHEBI:57287"/>
        <dbReference type="ChEBI" id="CHEBI:57288"/>
        <dbReference type="ChEBI" id="CHEBI:133045"/>
        <dbReference type="ChEBI" id="CHEBI:133063"/>
        <dbReference type="EC" id="2.3.1.254"/>
    </reaction>
</comment>